<dbReference type="Proteomes" id="UP000053477">
    <property type="component" value="Unassembled WGS sequence"/>
</dbReference>
<reference evidence="2 3" key="1">
    <citation type="submission" date="2015-04" db="EMBL/GenBank/DDBJ databases">
        <title>Complete genome sequence of Schizopora paradoxa KUC8140, a cosmopolitan wood degrader in East Asia.</title>
        <authorList>
            <consortium name="DOE Joint Genome Institute"/>
            <person name="Min B."/>
            <person name="Park H."/>
            <person name="Jang Y."/>
            <person name="Kim J.-J."/>
            <person name="Kim K.H."/>
            <person name="Pangilinan J."/>
            <person name="Lipzen A."/>
            <person name="Riley R."/>
            <person name="Grigoriev I.V."/>
            <person name="Spatafora J.W."/>
            <person name="Choi I.-G."/>
        </authorList>
    </citation>
    <scope>NUCLEOTIDE SEQUENCE [LARGE SCALE GENOMIC DNA]</scope>
    <source>
        <strain evidence="2 3">KUC8140</strain>
    </source>
</reference>
<keyword evidence="3" id="KW-1185">Reference proteome</keyword>
<evidence type="ECO:0000313" key="3">
    <source>
        <dbReference type="Proteomes" id="UP000053477"/>
    </source>
</evidence>
<organism evidence="2 3">
    <name type="scientific">Schizopora paradoxa</name>
    <dbReference type="NCBI Taxonomy" id="27342"/>
    <lineage>
        <taxon>Eukaryota</taxon>
        <taxon>Fungi</taxon>
        <taxon>Dikarya</taxon>
        <taxon>Basidiomycota</taxon>
        <taxon>Agaricomycotina</taxon>
        <taxon>Agaricomycetes</taxon>
        <taxon>Hymenochaetales</taxon>
        <taxon>Schizoporaceae</taxon>
        <taxon>Schizopora</taxon>
    </lineage>
</organism>
<dbReference type="AlphaFoldDB" id="A0A0H2RBX8"/>
<evidence type="ECO:0000313" key="2">
    <source>
        <dbReference type="EMBL" id="KLO09385.1"/>
    </source>
</evidence>
<dbReference type="InParanoid" id="A0A0H2RBX8"/>
<protein>
    <submittedName>
        <fullName evidence="2">Uncharacterized protein</fullName>
    </submittedName>
</protein>
<evidence type="ECO:0000256" key="1">
    <source>
        <dbReference type="SAM" id="MobiDB-lite"/>
    </source>
</evidence>
<sequence length="264" mass="29568">MKHKDEEAFEDRRFQSWTRYAGDNAKISSSAFIGRWGSELRLEVVSSESRVFQRHSLRQLAVNTPELEGRRYEDEVRDRGVANQLSFSRNIGKASKTSVSPFGQDGVVYPSLSSMSCALRPLIHPSFGRLETQIPTAQSIRRPPVSESIEWKAISLSQLSVDGDKPYNRSMVQIRVVFAEAGNRGESGAGNSEKKTYKFPLSFFSGSMINVFPNMNPDRRIQKQKPRAQLAEAGHSHKSQEGSSASSAPLCINQVFQSYTQGFR</sequence>
<feature type="region of interest" description="Disordered" evidence="1">
    <location>
        <begin position="215"/>
        <end position="246"/>
    </location>
</feature>
<name>A0A0H2RBX8_9AGAM</name>
<proteinExistence type="predicted"/>
<accession>A0A0H2RBX8</accession>
<gene>
    <name evidence="2" type="ORF">SCHPADRAFT_893141</name>
</gene>
<dbReference type="EMBL" id="KQ086057">
    <property type="protein sequence ID" value="KLO09385.1"/>
    <property type="molecule type" value="Genomic_DNA"/>
</dbReference>